<evidence type="ECO:0000313" key="3">
    <source>
        <dbReference type="Proteomes" id="UP001370490"/>
    </source>
</evidence>
<comment type="caution">
    <text evidence="2">The sequence shown here is derived from an EMBL/GenBank/DDBJ whole genome shotgun (WGS) entry which is preliminary data.</text>
</comment>
<feature type="region of interest" description="Disordered" evidence="1">
    <location>
        <begin position="181"/>
        <end position="221"/>
    </location>
</feature>
<evidence type="ECO:0000313" key="2">
    <source>
        <dbReference type="EMBL" id="KAK6914962.1"/>
    </source>
</evidence>
<dbReference type="InterPro" id="IPR035921">
    <property type="entry name" value="F/V-ATP_Csub_sf"/>
</dbReference>
<dbReference type="EMBL" id="JBAMMX010000025">
    <property type="protein sequence ID" value="KAK6914962.1"/>
    <property type="molecule type" value="Genomic_DNA"/>
</dbReference>
<keyword evidence="3" id="KW-1185">Reference proteome</keyword>
<dbReference type="Gene3D" id="1.20.120.610">
    <property type="entry name" value="lithium bound rotor ring of v- atpase"/>
    <property type="match status" value="1"/>
</dbReference>
<name>A0AAN8UQU2_9MAGN</name>
<dbReference type="Proteomes" id="UP001370490">
    <property type="component" value="Unassembled WGS sequence"/>
</dbReference>
<reference evidence="2 3" key="1">
    <citation type="submission" date="2023-12" db="EMBL/GenBank/DDBJ databases">
        <title>A high-quality genome assembly for Dillenia turbinata (Dilleniales).</title>
        <authorList>
            <person name="Chanderbali A."/>
        </authorList>
    </citation>
    <scope>NUCLEOTIDE SEQUENCE [LARGE SCALE GENOMIC DNA]</scope>
    <source>
        <strain evidence="2">LSX21</strain>
        <tissue evidence="2">Leaf</tissue>
    </source>
</reference>
<feature type="compositionally biased region" description="Low complexity" evidence="1">
    <location>
        <begin position="203"/>
        <end position="218"/>
    </location>
</feature>
<sequence>MVHSRLGTGGPESYPNSSTRWDLNNLQSTLRPSLELQARTKPESVTAAQIYAPILEQDMLSLPRELLWALQTLFAGEHPCLNLLSPGITGSSCVLWDAQNSTLFVKILLIEIFGSVWRDCWSYHVCPGNMVIQNSMSVHSSYHFFPSSRRICSPNASALSSITSCLSFLLLLVDCQQTKPPNNLTSSGRPSLNNPKDRHYHHTSQPSHQSTPSHPSTPNWHSHQAHLVLENDTFPRTASKSCPCCLPSRTTASTRRDMSLHLRYHGTSKMAP</sequence>
<proteinExistence type="predicted"/>
<accession>A0AAN8UQU2</accession>
<evidence type="ECO:0000256" key="1">
    <source>
        <dbReference type="SAM" id="MobiDB-lite"/>
    </source>
</evidence>
<gene>
    <name evidence="2" type="ORF">RJ641_020079</name>
</gene>
<organism evidence="2 3">
    <name type="scientific">Dillenia turbinata</name>
    <dbReference type="NCBI Taxonomy" id="194707"/>
    <lineage>
        <taxon>Eukaryota</taxon>
        <taxon>Viridiplantae</taxon>
        <taxon>Streptophyta</taxon>
        <taxon>Embryophyta</taxon>
        <taxon>Tracheophyta</taxon>
        <taxon>Spermatophyta</taxon>
        <taxon>Magnoliopsida</taxon>
        <taxon>eudicotyledons</taxon>
        <taxon>Gunneridae</taxon>
        <taxon>Pentapetalae</taxon>
        <taxon>Dilleniales</taxon>
        <taxon>Dilleniaceae</taxon>
        <taxon>Dillenia</taxon>
    </lineage>
</organism>
<protein>
    <submittedName>
        <fullName evidence="2">Uncharacterized protein</fullName>
    </submittedName>
</protein>
<feature type="compositionally biased region" description="Polar residues" evidence="1">
    <location>
        <begin position="181"/>
        <end position="194"/>
    </location>
</feature>
<dbReference type="AlphaFoldDB" id="A0AAN8UQU2"/>